<proteinExistence type="predicted"/>
<reference evidence="1 2" key="1">
    <citation type="submission" date="2021-05" db="EMBL/GenBank/DDBJ databases">
        <title>Mycobacterium acidophilum sp. nov., an extremely acid-tolerant member of the genus Mycobacterium.</title>
        <authorList>
            <person name="Xia J."/>
        </authorList>
    </citation>
    <scope>NUCLEOTIDE SEQUENCE [LARGE SCALE GENOMIC DNA]</scope>
    <source>
        <strain evidence="1 2">M1</strain>
    </source>
</reference>
<sequence length="243" mass="27884">MEFAYVDESGDTGQRGSWTFTLGCVLVPVDRWFERFERLLHLRTRIRETYRVPLRHEMKANHLVGVKRIYRDLGLGDGQVRDIYQRHMRATAEIASGVFGIVIRKDLLPHDELDVFGVAWHYLLEHLRRRSEASGTPIMVIHDVGQDDAIRRLVRRFRRATLSANGLPASARLLVEDPVPRDSQHSYFIQLADLTAYAAAAKVLPRHGRTVSICDERMWQLLGPVHARTVSERSDGLHVFPSK</sequence>
<evidence type="ECO:0000313" key="2">
    <source>
        <dbReference type="Proteomes" id="UP001519535"/>
    </source>
</evidence>
<dbReference type="InterPro" id="IPR024524">
    <property type="entry name" value="DUF3800"/>
</dbReference>
<evidence type="ECO:0000313" key="1">
    <source>
        <dbReference type="EMBL" id="MBS9534350.1"/>
    </source>
</evidence>
<protein>
    <submittedName>
        <fullName evidence="1">DUF3800 domain-containing protein</fullName>
    </submittedName>
</protein>
<name>A0ABS5RJB8_9MYCO</name>
<dbReference type="EMBL" id="JAHCLR010000022">
    <property type="protein sequence ID" value="MBS9534350.1"/>
    <property type="molecule type" value="Genomic_DNA"/>
</dbReference>
<gene>
    <name evidence="1" type="ORF">KIH27_12220</name>
</gene>
<organism evidence="1 2">
    <name type="scientific">Mycolicibacter acidiphilus</name>
    <dbReference type="NCBI Taxonomy" id="2835306"/>
    <lineage>
        <taxon>Bacteria</taxon>
        <taxon>Bacillati</taxon>
        <taxon>Actinomycetota</taxon>
        <taxon>Actinomycetes</taxon>
        <taxon>Mycobacteriales</taxon>
        <taxon>Mycobacteriaceae</taxon>
        <taxon>Mycolicibacter</taxon>
    </lineage>
</organism>
<dbReference type="Proteomes" id="UP001519535">
    <property type="component" value="Unassembled WGS sequence"/>
</dbReference>
<dbReference type="Pfam" id="PF12686">
    <property type="entry name" value="DUF3800"/>
    <property type="match status" value="1"/>
</dbReference>
<accession>A0ABS5RJB8</accession>
<comment type="caution">
    <text evidence="1">The sequence shown here is derived from an EMBL/GenBank/DDBJ whole genome shotgun (WGS) entry which is preliminary data.</text>
</comment>
<keyword evidence="2" id="KW-1185">Reference proteome</keyword>